<dbReference type="PANTHER" id="PTHR47396:SF1">
    <property type="entry name" value="ATP-DEPENDENT HELICASE IRC3-RELATED"/>
    <property type="match status" value="1"/>
</dbReference>
<accession>A0ABU5TNQ0</accession>
<evidence type="ECO:0000313" key="6">
    <source>
        <dbReference type="Proteomes" id="UP001301388"/>
    </source>
</evidence>
<keyword evidence="6" id="KW-1185">Reference proteome</keyword>
<dbReference type="Gene3D" id="3.40.50.300">
    <property type="entry name" value="P-loop containing nucleotide triphosphate hydrolases"/>
    <property type="match status" value="2"/>
</dbReference>
<feature type="domain" description="Helicase ATP-binding" evidence="3">
    <location>
        <begin position="428"/>
        <end position="585"/>
    </location>
</feature>
<dbReference type="Pfam" id="PF04313">
    <property type="entry name" value="HSDR_N"/>
    <property type="match status" value="1"/>
</dbReference>
<evidence type="ECO:0000256" key="2">
    <source>
        <dbReference type="SAM" id="MobiDB-lite"/>
    </source>
</evidence>
<reference evidence="5 6" key="1">
    <citation type="submission" date="2023-12" db="EMBL/GenBank/DDBJ databases">
        <title>Baltic Sea Cyanobacteria.</title>
        <authorList>
            <person name="Delbaje E."/>
            <person name="Fewer D.P."/>
            <person name="Shishido T.K."/>
        </authorList>
    </citation>
    <scope>NUCLEOTIDE SEQUENCE [LARGE SCALE GENOMIC DNA]</scope>
    <source>
        <strain evidence="5 6">UHCC 0370</strain>
    </source>
</reference>
<dbReference type="InterPro" id="IPR013670">
    <property type="entry name" value="EcoEI_R_C_dom"/>
</dbReference>
<dbReference type="Proteomes" id="UP001301388">
    <property type="component" value="Unassembled WGS sequence"/>
</dbReference>
<evidence type="ECO:0000256" key="1">
    <source>
        <dbReference type="SAM" id="Coils"/>
    </source>
</evidence>
<proteinExistence type="predicted"/>
<dbReference type="InterPro" id="IPR050742">
    <property type="entry name" value="Helicase_Restrict-Modif_Enz"/>
</dbReference>
<evidence type="ECO:0000259" key="3">
    <source>
        <dbReference type="PROSITE" id="PS51192"/>
    </source>
</evidence>
<dbReference type="InterPro" id="IPR007409">
    <property type="entry name" value="Restrct_endonuc_type1_HsdR_N"/>
</dbReference>
<dbReference type="Pfam" id="PF00271">
    <property type="entry name" value="Helicase_C"/>
    <property type="match status" value="1"/>
</dbReference>
<dbReference type="SMART" id="SM00487">
    <property type="entry name" value="DEXDc"/>
    <property type="match status" value="1"/>
</dbReference>
<dbReference type="Pfam" id="PF08463">
    <property type="entry name" value="EcoEI_R_C"/>
    <property type="match status" value="1"/>
</dbReference>
<keyword evidence="5" id="KW-0547">Nucleotide-binding</keyword>
<dbReference type="PANTHER" id="PTHR47396">
    <property type="entry name" value="TYPE I RESTRICTION ENZYME ECOKI R PROTEIN"/>
    <property type="match status" value="1"/>
</dbReference>
<sequence>MSQFSFLKPEFPTIYESAHKAFRTAYRDPRTACFYARRALELTVNWLYKYDTSLRLPYQDNLSALIHEPTFKTLVGQAIFYKAKLIIKIGNNAVHDQKPIPTQDAIIAIREFFHIAYWLGHTYGRTTKPDPSLKFDSEAIPKKSTQASASLRQAQDIALSQQGQSSSLSGVEGTATTAAQLQKLEQELSDRDEKLSILLADKNAIDEELKRLRAELIAVKQANTVQPDTHDYSEAQTRDLFIDLLLKESGWVLASAPMASTPLSHRQKTSSLSEVEGTVNAAGNIAGNEGTANVAREFEVSGMPNETGKGFVDYVLWGDDGKPLAIVEAKRTKKDPRVGQQQAKLYADCLEAQFGQRPIIFYTNGYEHHIWDDTNYPPRQIQGFYKKSELELLIQRRTTQKPLSTANINPAIASRHYQARAIRKVSEAFEQNKERKVLIIMATGAGKTRTAIALVDLLMRCKWVKRALFLADRVSLVNQAIKVFKTHLPDSAPVNLLTEKETEGRVYASTYGTMMGLINDTKNGQKRFGVGHFDLIIIDEAHRSVFQKYRHIFNYFDCHLLGLTATPKDEIDRNTYGLFDLENGVPTDAYQLEDAVKDGYLVPTQAISVPLKFQREGIKYDELSESEKEEWDAMEWDEEGNIPDRIEAGALDQWLFNQDTADKVLEHLMTRGLKVAGGDRLGKTIIFAKNQKHAKFIEDRFNINYPHLKGTFARLITNKTDYAQTLIDDFSKKDKAPHIAISVDMLDTGIDVPEIVNLVLFKLVRSKTKFWQMVGRGTRLCPDLFGDGQDKQFFYLFDYCQNLEFFKQNVQTIDAPIPKSLGKQLFTTRLDLIAELDKQSSSLSESKSSSLSVAEGTANEVEDASEVLASTSLSQRRASRSLSVVEGTVNEAEDASGVLASTSLSQRRASRSLSVAEGSNGAPYNPTTNPESSLRNQIAQILYSEVAAMNIENFIVRPKRQLVEKYNNPETWRSLSEQDLNELNQEIAGLPAQTEPEAEEIKRFDILILKLQLAILRSHTSFTRLRDQVKAIANLLEQKSSIPLVQEQLELIQDIQTDEWWQDVTLPMLEAVRKRLRGLVKLIEKQERQPIYTNFEDEMGDETIVELPHFTSSDSFEKFRAKARDFLRSHQDQMVIFKLRNNKQLTETDLSELETILIENGLGNAEDLDRAKQESHGLGLFVRSLIGLDREVAKQEFGKFLTDKTLNANQIEFINMIIDYLTEHGAIAAERLYESPFTDFASQGIDSLFTSSQVDELFALLDDVSAKAAA</sequence>
<name>A0ABU5TNQ0_9CYAN</name>
<comment type="caution">
    <text evidence="5">The sequence shown here is derived from an EMBL/GenBank/DDBJ whole genome shotgun (WGS) entry which is preliminary data.</text>
</comment>
<dbReference type="InterPro" id="IPR025285">
    <property type="entry name" value="DUF4145"/>
</dbReference>
<dbReference type="InterPro" id="IPR014001">
    <property type="entry name" value="Helicase_ATP-bd"/>
</dbReference>
<gene>
    <name evidence="5" type="ORF">VB774_18720</name>
</gene>
<keyword evidence="5" id="KW-0067">ATP-binding</keyword>
<dbReference type="GO" id="GO:0004386">
    <property type="term" value="F:helicase activity"/>
    <property type="evidence" value="ECO:0007669"/>
    <property type="project" value="UniProtKB-KW"/>
</dbReference>
<dbReference type="PROSITE" id="PS51194">
    <property type="entry name" value="HELICASE_CTER"/>
    <property type="match status" value="1"/>
</dbReference>
<dbReference type="CDD" id="cd18032">
    <property type="entry name" value="DEXHc_RE_I_III_res"/>
    <property type="match status" value="1"/>
</dbReference>
<feature type="domain" description="Helicase C-terminal" evidence="4">
    <location>
        <begin position="660"/>
        <end position="833"/>
    </location>
</feature>
<dbReference type="RefSeq" id="WP_323262843.1">
    <property type="nucleotide sequence ID" value="NZ_JAYGIE010000095.1"/>
</dbReference>
<feature type="coiled-coil region" evidence="1">
    <location>
        <begin position="181"/>
        <end position="222"/>
    </location>
</feature>
<keyword evidence="5" id="KW-0378">Hydrolase</keyword>
<keyword evidence="1" id="KW-0175">Coiled coil</keyword>
<dbReference type="EMBL" id="JAYGIE010000095">
    <property type="protein sequence ID" value="MEA5479661.1"/>
    <property type="molecule type" value="Genomic_DNA"/>
</dbReference>
<dbReference type="InterPro" id="IPR027417">
    <property type="entry name" value="P-loop_NTPase"/>
</dbReference>
<dbReference type="SUPFAM" id="SSF52540">
    <property type="entry name" value="P-loop containing nucleoside triphosphate hydrolases"/>
    <property type="match status" value="2"/>
</dbReference>
<evidence type="ECO:0000259" key="4">
    <source>
        <dbReference type="PROSITE" id="PS51194"/>
    </source>
</evidence>
<dbReference type="Gene3D" id="3.90.1570.30">
    <property type="match status" value="1"/>
</dbReference>
<feature type="region of interest" description="Disordered" evidence="2">
    <location>
        <begin position="910"/>
        <end position="932"/>
    </location>
</feature>
<dbReference type="CDD" id="cd18799">
    <property type="entry name" value="SF2_C_EcoAI-like"/>
    <property type="match status" value="1"/>
</dbReference>
<protein>
    <submittedName>
        <fullName evidence="5">DEAD/DEAH box helicase family protein</fullName>
    </submittedName>
</protein>
<dbReference type="InterPro" id="IPR001650">
    <property type="entry name" value="Helicase_C-like"/>
</dbReference>
<evidence type="ECO:0000313" key="5">
    <source>
        <dbReference type="EMBL" id="MEA5479661.1"/>
    </source>
</evidence>
<dbReference type="Pfam" id="PF04851">
    <property type="entry name" value="ResIII"/>
    <property type="match status" value="1"/>
</dbReference>
<dbReference type="PROSITE" id="PS51192">
    <property type="entry name" value="HELICASE_ATP_BIND_1"/>
    <property type="match status" value="1"/>
</dbReference>
<dbReference type="Pfam" id="PF13643">
    <property type="entry name" value="DUF4145"/>
    <property type="match status" value="1"/>
</dbReference>
<organism evidence="5 6">
    <name type="scientific">Pseudanabaena galeata UHCC 0370</name>
    <dbReference type="NCBI Taxonomy" id="3110310"/>
    <lineage>
        <taxon>Bacteria</taxon>
        <taxon>Bacillati</taxon>
        <taxon>Cyanobacteriota</taxon>
        <taxon>Cyanophyceae</taxon>
        <taxon>Pseudanabaenales</taxon>
        <taxon>Pseudanabaenaceae</taxon>
        <taxon>Pseudanabaena</taxon>
    </lineage>
</organism>
<dbReference type="InterPro" id="IPR006935">
    <property type="entry name" value="Helicase/UvrB_N"/>
</dbReference>
<keyword evidence="5" id="KW-0347">Helicase</keyword>